<evidence type="ECO:0000256" key="3">
    <source>
        <dbReference type="ARBA" id="ARBA00022801"/>
    </source>
</evidence>
<organism evidence="7 8">
    <name type="scientific">Lupinus albus</name>
    <name type="common">White lupine</name>
    <name type="synonym">Lupinus termis</name>
    <dbReference type="NCBI Taxonomy" id="3870"/>
    <lineage>
        <taxon>Eukaryota</taxon>
        <taxon>Viridiplantae</taxon>
        <taxon>Streptophyta</taxon>
        <taxon>Embryophyta</taxon>
        <taxon>Tracheophyta</taxon>
        <taxon>Spermatophyta</taxon>
        <taxon>Magnoliopsida</taxon>
        <taxon>eudicotyledons</taxon>
        <taxon>Gunneridae</taxon>
        <taxon>Pentapetalae</taxon>
        <taxon>rosids</taxon>
        <taxon>fabids</taxon>
        <taxon>Fabales</taxon>
        <taxon>Fabaceae</taxon>
        <taxon>Papilionoideae</taxon>
        <taxon>50 kb inversion clade</taxon>
        <taxon>genistoids sensu lato</taxon>
        <taxon>core genistoids</taxon>
        <taxon>Genisteae</taxon>
        <taxon>Lupinus</taxon>
    </lineage>
</organism>
<reference evidence="8" key="1">
    <citation type="journal article" date="2020" name="Nat. Commun.">
        <title>Genome sequence of the cluster root forming white lupin.</title>
        <authorList>
            <person name="Hufnagel B."/>
            <person name="Marques A."/>
            <person name="Soriano A."/>
            <person name="Marques L."/>
            <person name="Divol F."/>
            <person name="Doumas P."/>
            <person name="Sallet E."/>
            <person name="Mancinotti D."/>
            <person name="Carrere S."/>
            <person name="Marande W."/>
            <person name="Arribat S."/>
            <person name="Keller J."/>
            <person name="Huneau C."/>
            <person name="Blein T."/>
            <person name="Aime D."/>
            <person name="Laguerre M."/>
            <person name="Taylor J."/>
            <person name="Schubert V."/>
            <person name="Nelson M."/>
            <person name="Geu-Flores F."/>
            <person name="Crespi M."/>
            <person name="Gallardo-Guerrero K."/>
            <person name="Delaux P.-M."/>
            <person name="Salse J."/>
            <person name="Berges H."/>
            <person name="Guyot R."/>
            <person name="Gouzy J."/>
            <person name="Peret B."/>
        </authorList>
    </citation>
    <scope>NUCLEOTIDE SEQUENCE [LARGE SCALE GENOMIC DNA]</scope>
    <source>
        <strain evidence="8">cv. Amiga</strain>
    </source>
</reference>
<evidence type="ECO:0000256" key="2">
    <source>
        <dbReference type="ARBA" id="ARBA00022670"/>
    </source>
</evidence>
<gene>
    <name evidence="7" type="ORF">Lalb_Chr01g0007841</name>
</gene>
<dbReference type="GO" id="GO:0006508">
    <property type="term" value="P:proteolysis"/>
    <property type="evidence" value="ECO:0007669"/>
    <property type="project" value="UniProtKB-KW"/>
</dbReference>
<keyword evidence="8" id="KW-1185">Reference proteome</keyword>
<dbReference type="PANTHER" id="PTHR47967">
    <property type="entry name" value="OS07G0603500 PROTEIN-RELATED"/>
    <property type="match status" value="1"/>
</dbReference>
<dbReference type="Gene3D" id="2.40.70.10">
    <property type="entry name" value="Acid Proteases"/>
    <property type="match status" value="1"/>
</dbReference>
<protein>
    <submittedName>
        <fullName evidence="7">Putative nepenthesin</fullName>
    </submittedName>
</protein>
<proteinExistence type="inferred from homology"/>
<dbReference type="AlphaFoldDB" id="A0A6A4R5A9"/>
<keyword evidence="4" id="KW-0472">Membrane</keyword>
<dbReference type="InterPro" id="IPR021109">
    <property type="entry name" value="Peptidase_aspartic_dom_sf"/>
</dbReference>
<dbReference type="InterPro" id="IPR033121">
    <property type="entry name" value="PEPTIDASE_A1"/>
</dbReference>
<dbReference type="GO" id="GO:0005576">
    <property type="term" value="C:extracellular region"/>
    <property type="evidence" value="ECO:0007669"/>
    <property type="project" value="TreeGrafter"/>
</dbReference>
<sequence>MERMYSSLIFLLFCICDISLIEGFGFSVELIHRDSPKSPFYIPSETHFERVVKSIRRSINQANHFNKPSFSTKNIESDVLTNRGDYLMSYSIGTPPVKILGIADTGSDIIWLQCKPCVPCSPQTSPIFDPSKSTTYKNIPCTSNACQTVRDTSCSSQSSQQSCEYRIGYGDGSKSQGGLRLDTLTFSSTQGSTVSFPKTVIGCGTSNTLGDQGQGFGIVGLGNGPVSLITWFGSLIVIALLFVVDLFFFSFRD</sequence>
<evidence type="ECO:0000313" key="8">
    <source>
        <dbReference type="Proteomes" id="UP000447434"/>
    </source>
</evidence>
<keyword evidence="4" id="KW-0812">Transmembrane</keyword>
<dbReference type="SUPFAM" id="SSF50630">
    <property type="entry name" value="Acid proteases"/>
    <property type="match status" value="1"/>
</dbReference>
<accession>A0A6A4R5A9</accession>
<feature type="signal peptide" evidence="5">
    <location>
        <begin position="1"/>
        <end position="23"/>
    </location>
</feature>
<evidence type="ECO:0000256" key="1">
    <source>
        <dbReference type="ARBA" id="ARBA00007447"/>
    </source>
</evidence>
<feature type="chain" id="PRO_5025586044" evidence="5">
    <location>
        <begin position="24"/>
        <end position="253"/>
    </location>
</feature>
<evidence type="ECO:0000259" key="6">
    <source>
        <dbReference type="PROSITE" id="PS51767"/>
    </source>
</evidence>
<comment type="caution">
    <text evidence="7">The sequence shown here is derived from an EMBL/GenBank/DDBJ whole genome shotgun (WGS) entry which is preliminary data.</text>
</comment>
<keyword evidence="2" id="KW-0645">Protease</keyword>
<evidence type="ECO:0000256" key="5">
    <source>
        <dbReference type="SAM" id="SignalP"/>
    </source>
</evidence>
<keyword evidence="5" id="KW-0732">Signal</keyword>
<dbReference type="Proteomes" id="UP000447434">
    <property type="component" value="Chromosome 1"/>
</dbReference>
<dbReference type="PROSITE" id="PS51767">
    <property type="entry name" value="PEPTIDASE_A1"/>
    <property type="match status" value="1"/>
</dbReference>
<dbReference type="InterPro" id="IPR051708">
    <property type="entry name" value="Plant_Aspart_Prot_A1"/>
</dbReference>
<name>A0A6A4R5A9_LUPAL</name>
<evidence type="ECO:0000256" key="4">
    <source>
        <dbReference type="SAM" id="Phobius"/>
    </source>
</evidence>
<feature type="domain" description="Peptidase A1" evidence="6">
    <location>
        <begin position="86"/>
        <end position="253"/>
    </location>
</feature>
<dbReference type="OrthoDB" id="2747330at2759"/>
<dbReference type="PANTHER" id="PTHR47967:SF66">
    <property type="entry name" value="ASPARTIC PROTEINASE CDR1-RELATED"/>
    <property type="match status" value="1"/>
</dbReference>
<feature type="transmembrane region" description="Helical" evidence="4">
    <location>
        <begin position="228"/>
        <end position="251"/>
    </location>
</feature>
<dbReference type="GO" id="GO:0008233">
    <property type="term" value="F:peptidase activity"/>
    <property type="evidence" value="ECO:0007669"/>
    <property type="project" value="UniProtKB-KW"/>
</dbReference>
<evidence type="ECO:0000313" key="7">
    <source>
        <dbReference type="EMBL" id="KAE9620893.1"/>
    </source>
</evidence>
<dbReference type="EMBL" id="WOCE01000001">
    <property type="protein sequence ID" value="KAE9620893.1"/>
    <property type="molecule type" value="Genomic_DNA"/>
</dbReference>
<dbReference type="InterPro" id="IPR032861">
    <property type="entry name" value="TAXi_N"/>
</dbReference>
<keyword evidence="3" id="KW-0378">Hydrolase</keyword>
<comment type="similarity">
    <text evidence="1">Belongs to the peptidase A1 family.</text>
</comment>
<keyword evidence="4" id="KW-1133">Transmembrane helix</keyword>
<dbReference type="Pfam" id="PF14543">
    <property type="entry name" value="TAXi_N"/>
    <property type="match status" value="1"/>
</dbReference>